<organism evidence="1 2">
    <name type="scientific">Ooceraea biroi</name>
    <name type="common">Clonal raider ant</name>
    <name type="synonym">Cerapachys biroi</name>
    <dbReference type="NCBI Taxonomy" id="2015173"/>
    <lineage>
        <taxon>Eukaryota</taxon>
        <taxon>Metazoa</taxon>
        <taxon>Ecdysozoa</taxon>
        <taxon>Arthropoda</taxon>
        <taxon>Hexapoda</taxon>
        <taxon>Insecta</taxon>
        <taxon>Pterygota</taxon>
        <taxon>Neoptera</taxon>
        <taxon>Endopterygota</taxon>
        <taxon>Hymenoptera</taxon>
        <taxon>Apocrita</taxon>
        <taxon>Aculeata</taxon>
        <taxon>Formicoidea</taxon>
        <taxon>Formicidae</taxon>
        <taxon>Dorylinae</taxon>
        <taxon>Ooceraea</taxon>
    </lineage>
</organism>
<keyword evidence="2" id="KW-1185">Reference proteome</keyword>
<accession>A0A026WGJ3</accession>
<proteinExistence type="predicted"/>
<dbReference type="EMBL" id="KK107218">
    <property type="protein sequence ID" value="EZA55167.1"/>
    <property type="molecule type" value="Genomic_DNA"/>
</dbReference>
<feature type="non-terminal residue" evidence="1">
    <location>
        <position position="152"/>
    </location>
</feature>
<evidence type="ECO:0000313" key="1">
    <source>
        <dbReference type="EMBL" id="EZA55167.1"/>
    </source>
</evidence>
<dbReference type="Proteomes" id="UP000053097">
    <property type="component" value="Unassembled WGS sequence"/>
</dbReference>
<evidence type="ECO:0000313" key="2">
    <source>
        <dbReference type="Proteomes" id="UP000053097"/>
    </source>
</evidence>
<name>A0A026WGJ3_OOCBI</name>
<reference evidence="1 2" key="1">
    <citation type="journal article" date="2014" name="Curr. Biol.">
        <title>The genome of the clonal raider ant Cerapachys biroi.</title>
        <authorList>
            <person name="Oxley P.R."/>
            <person name="Ji L."/>
            <person name="Fetter-Pruneda I."/>
            <person name="McKenzie S.K."/>
            <person name="Li C."/>
            <person name="Hu H."/>
            <person name="Zhang G."/>
            <person name="Kronauer D.J."/>
        </authorList>
    </citation>
    <scope>NUCLEOTIDE SEQUENCE [LARGE SCALE GENOMIC DNA]</scope>
</reference>
<sequence length="152" mass="17423">AVLPYVAASICLRFLKNEWETEILLQKPGYIRRWNAITAEFESLEALTLDNSAFCSVDLVNDLRGKTLIVGTDYSIVPYVIVNASTNEVTGFMGDVWKTLEEILEFKTIYKKVKWTPFWTLLETNFDELLIATSMYVYSSSYLTYSVPFTTV</sequence>
<feature type="non-terminal residue" evidence="1">
    <location>
        <position position="1"/>
    </location>
</feature>
<protein>
    <submittedName>
        <fullName evidence="1">Uncharacterized protein</fullName>
    </submittedName>
</protein>
<dbReference type="Gene3D" id="3.40.190.10">
    <property type="entry name" value="Periplasmic binding protein-like II"/>
    <property type="match status" value="1"/>
</dbReference>
<gene>
    <name evidence="1" type="ORF">X777_05237</name>
</gene>
<dbReference type="SUPFAM" id="SSF53850">
    <property type="entry name" value="Periplasmic binding protein-like II"/>
    <property type="match status" value="1"/>
</dbReference>
<dbReference type="AlphaFoldDB" id="A0A026WGJ3"/>